<name>A0A0A9HGJ5_ARUDO</name>
<sequence length="70" mass="8426">MCPSTKPLRYQRISHAGFSLIPLACQKEFKSYEFYWDHAFVQSSSICNFLFIDARIELFYYEMKFLHMIS</sequence>
<protein>
    <submittedName>
        <fullName evidence="1">Uncharacterized protein</fullName>
    </submittedName>
</protein>
<organism evidence="1">
    <name type="scientific">Arundo donax</name>
    <name type="common">Giant reed</name>
    <name type="synonym">Donax arundinaceus</name>
    <dbReference type="NCBI Taxonomy" id="35708"/>
    <lineage>
        <taxon>Eukaryota</taxon>
        <taxon>Viridiplantae</taxon>
        <taxon>Streptophyta</taxon>
        <taxon>Embryophyta</taxon>
        <taxon>Tracheophyta</taxon>
        <taxon>Spermatophyta</taxon>
        <taxon>Magnoliopsida</taxon>
        <taxon>Liliopsida</taxon>
        <taxon>Poales</taxon>
        <taxon>Poaceae</taxon>
        <taxon>PACMAD clade</taxon>
        <taxon>Arundinoideae</taxon>
        <taxon>Arundineae</taxon>
        <taxon>Arundo</taxon>
    </lineage>
</organism>
<evidence type="ECO:0000313" key="1">
    <source>
        <dbReference type="EMBL" id="JAE33976.1"/>
    </source>
</evidence>
<dbReference type="AlphaFoldDB" id="A0A0A9HGJ5"/>
<dbReference type="EMBL" id="GBRH01163920">
    <property type="protein sequence ID" value="JAE33976.1"/>
    <property type="molecule type" value="Transcribed_RNA"/>
</dbReference>
<proteinExistence type="predicted"/>
<reference evidence="1" key="2">
    <citation type="journal article" date="2015" name="Data Brief">
        <title>Shoot transcriptome of the giant reed, Arundo donax.</title>
        <authorList>
            <person name="Barrero R.A."/>
            <person name="Guerrero F.D."/>
            <person name="Moolhuijzen P."/>
            <person name="Goolsby J.A."/>
            <person name="Tidwell J."/>
            <person name="Bellgard S.E."/>
            <person name="Bellgard M.I."/>
        </authorList>
    </citation>
    <scope>NUCLEOTIDE SEQUENCE</scope>
    <source>
        <tissue evidence="1">Shoot tissue taken approximately 20 cm above the soil surface</tissue>
    </source>
</reference>
<reference evidence="1" key="1">
    <citation type="submission" date="2014-09" db="EMBL/GenBank/DDBJ databases">
        <authorList>
            <person name="Magalhaes I.L.F."/>
            <person name="Oliveira U."/>
            <person name="Santos F.R."/>
            <person name="Vidigal T.H.D.A."/>
            <person name="Brescovit A.D."/>
            <person name="Santos A.J."/>
        </authorList>
    </citation>
    <scope>NUCLEOTIDE SEQUENCE</scope>
    <source>
        <tissue evidence="1">Shoot tissue taken approximately 20 cm above the soil surface</tissue>
    </source>
</reference>
<accession>A0A0A9HGJ5</accession>